<comment type="caution">
    <text evidence="2">The sequence shown here is derived from an EMBL/GenBank/DDBJ whole genome shotgun (WGS) entry which is preliminary data.</text>
</comment>
<proteinExistence type="predicted"/>
<evidence type="ECO:0000313" key="3">
    <source>
        <dbReference type="Proteomes" id="UP001341840"/>
    </source>
</evidence>
<dbReference type="Proteomes" id="UP001341840">
    <property type="component" value="Unassembled WGS sequence"/>
</dbReference>
<sequence length="72" mass="7991">MGQKGKEAASAATPSKGRKTANSNHGRESKFPNERYESLANAERARTLGNQDITRERIIHFPNGDEDFMADI</sequence>
<keyword evidence="3" id="KW-1185">Reference proteome</keyword>
<dbReference type="EMBL" id="JASCZI010194691">
    <property type="protein sequence ID" value="MED6191362.1"/>
    <property type="molecule type" value="Genomic_DNA"/>
</dbReference>
<evidence type="ECO:0000313" key="2">
    <source>
        <dbReference type="EMBL" id="MED6191362.1"/>
    </source>
</evidence>
<accession>A0ABU6X0J2</accession>
<name>A0ABU6X0J2_9FABA</name>
<feature type="compositionally biased region" description="Basic and acidic residues" evidence="1">
    <location>
        <begin position="25"/>
        <end position="37"/>
    </location>
</feature>
<protein>
    <submittedName>
        <fullName evidence="2">Uncharacterized protein</fullName>
    </submittedName>
</protein>
<evidence type="ECO:0000256" key="1">
    <source>
        <dbReference type="SAM" id="MobiDB-lite"/>
    </source>
</evidence>
<reference evidence="2 3" key="1">
    <citation type="journal article" date="2023" name="Plants (Basel)">
        <title>Bridging the Gap: Combining Genomics and Transcriptomics Approaches to Understand Stylosanthes scabra, an Orphan Legume from the Brazilian Caatinga.</title>
        <authorList>
            <person name="Ferreira-Neto J.R.C."/>
            <person name="da Silva M.D."/>
            <person name="Binneck E."/>
            <person name="de Melo N.F."/>
            <person name="da Silva R.H."/>
            <person name="de Melo A.L.T.M."/>
            <person name="Pandolfi V."/>
            <person name="Bustamante F.O."/>
            <person name="Brasileiro-Vidal A.C."/>
            <person name="Benko-Iseppon A.M."/>
        </authorList>
    </citation>
    <scope>NUCLEOTIDE SEQUENCE [LARGE SCALE GENOMIC DNA]</scope>
    <source>
        <tissue evidence="2">Leaves</tissue>
    </source>
</reference>
<gene>
    <name evidence="2" type="ORF">PIB30_115717</name>
</gene>
<feature type="region of interest" description="Disordered" evidence="1">
    <location>
        <begin position="1"/>
        <end position="72"/>
    </location>
</feature>
<feature type="non-terminal residue" evidence="2">
    <location>
        <position position="72"/>
    </location>
</feature>
<organism evidence="2 3">
    <name type="scientific">Stylosanthes scabra</name>
    <dbReference type="NCBI Taxonomy" id="79078"/>
    <lineage>
        <taxon>Eukaryota</taxon>
        <taxon>Viridiplantae</taxon>
        <taxon>Streptophyta</taxon>
        <taxon>Embryophyta</taxon>
        <taxon>Tracheophyta</taxon>
        <taxon>Spermatophyta</taxon>
        <taxon>Magnoliopsida</taxon>
        <taxon>eudicotyledons</taxon>
        <taxon>Gunneridae</taxon>
        <taxon>Pentapetalae</taxon>
        <taxon>rosids</taxon>
        <taxon>fabids</taxon>
        <taxon>Fabales</taxon>
        <taxon>Fabaceae</taxon>
        <taxon>Papilionoideae</taxon>
        <taxon>50 kb inversion clade</taxon>
        <taxon>dalbergioids sensu lato</taxon>
        <taxon>Dalbergieae</taxon>
        <taxon>Pterocarpus clade</taxon>
        <taxon>Stylosanthes</taxon>
    </lineage>
</organism>